<sequence length="895" mass="103916">MPVDDKLVSKEYEPEELERKWYDWWQDRGLFHAEVDETKEPFSIVIPPPNVTGSLHMGHALNNTLQDIVCRYKRMKGFNVMWIPGTDHAGIATQNVVERELAKKGIDRKDMTREAFLEKVWEWKSEYGGRIISQLKRLGASCDWDRERFTMDEGLSKAVRAVFVRLYKEGLIYKGKYIINWCPRCHTALSDLEVEHTTEKGKLYYVAYPFVEKDGFLVVATTRPETILGDVAIAVHPDDSNNAKYIGKKVRVPIADRIVPVIKDQMVDPSFGTGMVKITPAHDPNDFLVGQRHDLEPIQVINADGFMNENAGRYKGMNRFDAREAIVRDIEAAGLLIKIEEYEHAVGHCYRCNTILEPYLSEQWFVRTEPLAKRAIEVVKEGKIRWIPERWVNTYYQWMENIRDWCISRQLWWGHRIPAWTCLDCNHITVSEIDPVECENCGSRAIVQDEDVLDTWFSSALWPFSTMGWPEQTPELTYFYPTSLLVTGFDIIFFWVARMIMMGLKFMDDVPFKDVYIHALVRDEKGQKMSKSKGNVIDPVDIINQYGADSLRFTLSSLTVQGRDIFLSTQKIESCRHFMNKIWNAARFALMNLGDFDESRTMEFDDSLRLHDRWIVMRVNQVTKEVTDLIEGYFFGEASKMLYDFVWGELCDWYIEMSKPALRGDEGSKRKIASQKVLYYVFKKVLLLLHPFIPFITEELWHSFGFSQMSIEEEPWPGTEEMFDDTTKKSLEKNIFVLQETIRSIRNLRAEANLTPQITVPHLTINPTDRSVLEVLAENEDIIRLMPKVGEVSFESRRPGGSLVSVLPWCNVYLIVGDIIDISSEIERLRKEKEGLLLEEQKSLSKLSNKSFLQKAPQEVVEKEQNRLKKARERMKRIDDNIASLERSSEEADGR</sequence>
<dbReference type="Gene3D" id="3.40.50.620">
    <property type="entry name" value="HUPs"/>
    <property type="match status" value="2"/>
</dbReference>
<feature type="binding site" evidence="11">
    <location>
        <position position="531"/>
    </location>
    <ligand>
        <name>ATP</name>
        <dbReference type="ChEBI" id="CHEBI:30616"/>
    </ligand>
</feature>
<dbReference type="GO" id="GO:0005829">
    <property type="term" value="C:cytosol"/>
    <property type="evidence" value="ECO:0007669"/>
    <property type="project" value="TreeGrafter"/>
</dbReference>
<dbReference type="InterPro" id="IPR033705">
    <property type="entry name" value="Anticodon_Ia_Val"/>
</dbReference>
<comment type="function">
    <text evidence="11">Catalyzes the attachment of valine to tRNA(Val). As ValRS can inadvertently accommodate and process structurally similar amino acids such as threonine, to avoid such errors, it has a 'posttransfer' editing activity that hydrolyzes mischarged Thr-tRNA(Val) in a tRNA-dependent manner.</text>
</comment>
<evidence type="ECO:0000259" key="15">
    <source>
        <dbReference type="Pfam" id="PF10458"/>
    </source>
</evidence>
<comment type="similarity">
    <text evidence="11">Belongs to the class-I aminoacyl-tRNA synthetase family. ValS type 1 subfamily.</text>
</comment>
<organism evidence="16 17">
    <name type="scientific">Acetomicrobium hydrogeniformans ATCC BAA-1850</name>
    <dbReference type="NCBI Taxonomy" id="592015"/>
    <lineage>
        <taxon>Bacteria</taxon>
        <taxon>Thermotogati</taxon>
        <taxon>Synergistota</taxon>
        <taxon>Synergistia</taxon>
        <taxon>Synergistales</taxon>
        <taxon>Acetomicrobiaceae</taxon>
        <taxon>Acetomicrobium</taxon>
    </lineage>
</organism>
<dbReference type="GO" id="GO:0002161">
    <property type="term" value="F:aminoacyl-tRNA deacylase activity"/>
    <property type="evidence" value="ECO:0007669"/>
    <property type="project" value="InterPro"/>
</dbReference>
<dbReference type="HAMAP" id="MF_02004">
    <property type="entry name" value="Val_tRNA_synth_type1"/>
    <property type="match status" value="1"/>
</dbReference>
<dbReference type="SUPFAM" id="SSF47323">
    <property type="entry name" value="Anticodon-binding domain of a subclass of class I aminoacyl-tRNA synthetases"/>
    <property type="match status" value="1"/>
</dbReference>
<dbReference type="CDD" id="cd07962">
    <property type="entry name" value="Anticodon_Ia_Val"/>
    <property type="match status" value="1"/>
</dbReference>
<dbReference type="STRING" id="592015.HMPREF1705_03364"/>
<dbReference type="Proteomes" id="UP000005273">
    <property type="component" value="Unassembled WGS sequence"/>
</dbReference>
<feature type="domain" description="Methionyl/Valyl/Leucyl/Isoleucyl-tRNA synthetase anticodon-binding" evidence="14">
    <location>
        <begin position="612"/>
        <end position="758"/>
    </location>
</feature>
<dbReference type="FunFam" id="1.10.730.10:FF:000014">
    <property type="entry name" value="Valine--tRNA ligase"/>
    <property type="match status" value="1"/>
</dbReference>
<dbReference type="PROSITE" id="PS00178">
    <property type="entry name" value="AA_TRNA_LIGASE_I"/>
    <property type="match status" value="1"/>
</dbReference>
<keyword evidence="7 11" id="KW-0648">Protein biosynthesis</keyword>
<evidence type="ECO:0000256" key="6">
    <source>
        <dbReference type="ARBA" id="ARBA00022840"/>
    </source>
</evidence>
<dbReference type="GO" id="GO:0006438">
    <property type="term" value="P:valyl-tRNA aminoacylation"/>
    <property type="evidence" value="ECO:0007669"/>
    <property type="project" value="UniProtKB-UniRule"/>
</dbReference>
<dbReference type="InterPro" id="IPR009008">
    <property type="entry name" value="Val/Leu/Ile-tRNA-synth_edit"/>
</dbReference>
<feature type="region of interest" description="Disordered" evidence="12">
    <location>
        <begin position="864"/>
        <end position="895"/>
    </location>
</feature>
<evidence type="ECO:0000259" key="13">
    <source>
        <dbReference type="Pfam" id="PF00133"/>
    </source>
</evidence>
<dbReference type="Pfam" id="PF00133">
    <property type="entry name" value="tRNA-synt_1"/>
    <property type="match status" value="1"/>
</dbReference>
<keyword evidence="4 11" id="KW-0436">Ligase</keyword>
<evidence type="ECO:0000256" key="10">
    <source>
        <dbReference type="ARBA" id="ARBA00047552"/>
    </source>
</evidence>
<evidence type="ECO:0000313" key="17">
    <source>
        <dbReference type="Proteomes" id="UP000005273"/>
    </source>
</evidence>
<evidence type="ECO:0000256" key="5">
    <source>
        <dbReference type="ARBA" id="ARBA00022741"/>
    </source>
</evidence>
<proteinExistence type="inferred from homology"/>
<dbReference type="InterPro" id="IPR002300">
    <property type="entry name" value="aa-tRNA-synth_Ia"/>
</dbReference>
<gene>
    <name evidence="11" type="primary">valS</name>
    <name evidence="16" type="ORF">HMPREF1705_03364</name>
</gene>
<dbReference type="AlphaFoldDB" id="A0A0T5XCQ5"/>
<dbReference type="FunFam" id="3.40.50.620:FF:000098">
    <property type="entry name" value="Valine--tRNA ligase"/>
    <property type="match status" value="1"/>
</dbReference>
<dbReference type="NCBIfam" id="NF004349">
    <property type="entry name" value="PRK05729.1"/>
    <property type="match status" value="1"/>
</dbReference>
<dbReference type="InterPro" id="IPR002303">
    <property type="entry name" value="Valyl-tRNA_ligase"/>
</dbReference>
<feature type="short sequence motif" description="'KMSKS' region" evidence="11">
    <location>
        <begin position="528"/>
        <end position="532"/>
    </location>
</feature>
<dbReference type="RefSeq" id="WP_009201202.1">
    <property type="nucleotide sequence ID" value="NZ_ACJX03000001.1"/>
</dbReference>
<keyword evidence="6 11" id="KW-0067">ATP-binding</keyword>
<dbReference type="Pfam" id="PF10458">
    <property type="entry name" value="Val_tRNA-synt_C"/>
    <property type="match status" value="1"/>
</dbReference>
<dbReference type="CDD" id="cd00817">
    <property type="entry name" value="ValRS_core"/>
    <property type="match status" value="1"/>
</dbReference>
<dbReference type="InterPro" id="IPR013155">
    <property type="entry name" value="M/V/L/I-tRNA-synth_anticd-bd"/>
</dbReference>
<comment type="subunit">
    <text evidence="2 11">Monomer.</text>
</comment>
<evidence type="ECO:0000256" key="9">
    <source>
        <dbReference type="ARBA" id="ARBA00023146"/>
    </source>
</evidence>
<reference evidence="17" key="1">
    <citation type="submission" date="2012-09" db="EMBL/GenBank/DDBJ databases">
        <authorList>
            <person name="Weinstock G."/>
            <person name="Sodergren E."/>
            <person name="Clifton S."/>
            <person name="Fulton L."/>
            <person name="Fulton B."/>
            <person name="Courtney L."/>
            <person name="Fronick C."/>
            <person name="Harrison M."/>
            <person name="Strong C."/>
            <person name="Farmer C."/>
            <person name="Delehaunty K."/>
            <person name="Markovic C."/>
            <person name="Hall O."/>
            <person name="Minx P."/>
            <person name="Tomlinson C."/>
            <person name="Mitreva M."/>
            <person name="Nelson J."/>
            <person name="Hou S."/>
            <person name="Wollam A."/>
            <person name="Pepin K.H."/>
            <person name="Johnson M."/>
            <person name="Bhonagiri V."/>
            <person name="Nash W.E."/>
            <person name="Suruliraj S."/>
            <person name="Warren W."/>
            <person name="Chinwalla A."/>
            <person name="Mardis E.R."/>
            <person name="Wilson R.K."/>
        </authorList>
    </citation>
    <scope>NUCLEOTIDE SEQUENCE [LARGE SCALE GENOMIC DNA]</scope>
    <source>
        <strain evidence="17">OS1</strain>
    </source>
</reference>
<dbReference type="SUPFAM" id="SSF50677">
    <property type="entry name" value="ValRS/IleRS/LeuRS editing domain"/>
    <property type="match status" value="1"/>
</dbReference>
<keyword evidence="8 11" id="KW-0175">Coiled coil</keyword>
<protein>
    <recommendedName>
        <fullName evidence="11">Valine--tRNA ligase</fullName>
        <ecNumber evidence="11">6.1.1.9</ecNumber>
    </recommendedName>
    <alternativeName>
        <fullName evidence="11">Valyl-tRNA synthetase</fullName>
        <shortName evidence="11">ValRS</shortName>
    </alternativeName>
</protein>
<dbReference type="GO" id="GO:0005524">
    <property type="term" value="F:ATP binding"/>
    <property type="evidence" value="ECO:0007669"/>
    <property type="project" value="UniProtKB-UniRule"/>
</dbReference>
<dbReference type="PRINTS" id="PR00986">
    <property type="entry name" value="TRNASYNTHVAL"/>
</dbReference>
<dbReference type="OrthoDB" id="9810365at2"/>
<dbReference type="Pfam" id="PF08264">
    <property type="entry name" value="Anticodon_1"/>
    <property type="match status" value="1"/>
</dbReference>
<evidence type="ECO:0000256" key="2">
    <source>
        <dbReference type="ARBA" id="ARBA00011245"/>
    </source>
</evidence>
<evidence type="ECO:0000313" key="16">
    <source>
        <dbReference type="EMBL" id="KRT36105.1"/>
    </source>
</evidence>
<dbReference type="Gene3D" id="1.10.730.10">
    <property type="entry name" value="Isoleucyl-tRNA Synthetase, Domain 1"/>
    <property type="match status" value="1"/>
</dbReference>
<name>A0A0T5XCQ5_9BACT</name>
<dbReference type="EC" id="6.1.1.9" evidence="11"/>
<keyword evidence="3 11" id="KW-0963">Cytoplasm</keyword>
<dbReference type="SUPFAM" id="SSF52374">
    <property type="entry name" value="Nucleotidylyl transferase"/>
    <property type="match status" value="1"/>
</dbReference>
<keyword evidence="9 11" id="KW-0030">Aminoacyl-tRNA synthetase</keyword>
<dbReference type="PANTHER" id="PTHR11946">
    <property type="entry name" value="VALYL-TRNA SYNTHETASES"/>
    <property type="match status" value="1"/>
</dbReference>
<feature type="domain" description="Aminoacyl-tRNA synthetase class Ia" evidence="13">
    <location>
        <begin position="20"/>
        <end position="566"/>
    </location>
</feature>
<dbReference type="InterPro" id="IPR014729">
    <property type="entry name" value="Rossmann-like_a/b/a_fold"/>
</dbReference>
<evidence type="ECO:0000256" key="11">
    <source>
        <dbReference type="HAMAP-Rule" id="MF_02004"/>
    </source>
</evidence>
<comment type="catalytic activity">
    <reaction evidence="10 11">
        <text>tRNA(Val) + L-valine + ATP = L-valyl-tRNA(Val) + AMP + diphosphate</text>
        <dbReference type="Rhea" id="RHEA:10704"/>
        <dbReference type="Rhea" id="RHEA-COMP:9672"/>
        <dbReference type="Rhea" id="RHEA-COMP:9708"/>
        <dbReference type="ChEBI" id="CHEBI:30616"/>
        <dbReference type="ChEBI" id="CHEBI:33019"/>
        <dbReference type="ChEBI" id="CHEBI:57762"/>
        <dbReference type="ChEBI" id="CHEBI:78442"/>
        <dbReference type="ChEBI" id="CHEBI:78537"/>
        <dbReference type="ChEBI" id="CHEBI:456215"/>
        <dbReference type="EC" id="6.1.1.9"/>
    </reaction>
</comment>
<evidence type="ECO:0000259" key="14">
    <source>
        <dbReference type="Pfam" id="PF08264"/>
    </source>
</evidence>
<accession>A0A0T5XCQ5</accession>
<keyword evidence="5 11" id="KW-0547">Nucleotide-binding</keyword>
<evidence type="ECO:0000256" key="1">
    <source>
        <dbReference type="ARBA" id="ARBA00004496"/>
    </source>
</evidence>
<feature type="short sequence motif" description="'HIGH' region" evidence="11">
    <location>
        <begin position="49"/>
        <end position="59"/>
    </location>
</feature>
<comment type="domain">
    <text evidence="11">ValRS has two distinct active sites: one for aminoacylation and one for editing. The misactivated threonine is translocated from the active site to the editing site.</text>
</comment>
<dbReference type="EMBL" id="ACJX03000001">
    <property type="protein sequence ID" value="KRT36105.1"/>
    <property type="molecule type" value="Genomic_DNA"/>
</dbReference>
<dbReference type="eggNOG" id="COG0525">
    <property type="taxonomic scope" value="Bacteria"/>
</dbReference>
<keyword evidence="17" id="KW-1185">Reference proteome</keyword>
<evidence type="ECO:0000256" key="4">
    <source>
        <dbReference type="ARBA" id="ARBA00022598"/>
    </source>
</evidence>
<dbReference type="FunFam" id="3.40.50.620:FF:000032">
    <property type="entry name" value="Valine--tRNA ligase"/>
    <property type="match status" value="1"/>
</dbReference>
<dbReference type="SUPFAM" id="SSF46589">
    <property type="entry name" value="tRNA-binding arm"/>
    <property type="match status" value="1"/>
</dbReference>
<dbReference type="InterPro" id="IPR019499">
    <property type="entry name" value="Val-tRNA_synth_tRNA-bd"/>
</dbReference>
<dbReference type="Gene3D" id="1.10.287.380">
    <property type="entry name" value="Valyl-tRNA synthetase, C-terminal domain"/>
    <property type="match status" value="1"/>
</dbReference>
<dbReference type="Gene3D" id="3.90.740.10">
    <property type="entry name" value="Valyl/Leucyl/Isoleucyl-tRNA synthetase, editing domain"/>
    <property type="match status" value="1"/>
</dbReference>
<dbReference type="PANTHER" id="PTHR11946:SF93">
    <property type="entry name" value="VALINE--TRNA LIGASE, CHLOROPLASTIC_MITOCHONDRIAL 2"/>
    <property type="match status" value="1"/>
</dbReference>
<comment type="subcellular location">
    <subcellularLocation>
        <location evidence="1 11">Cytoplasm</location>
    </subcellularLocation>
</comment>
<dbReference type="NCBIfam" id="TIGR00422">
    <property type="entry name" value="valS"/>
    <property type="match status" value="1"/>
</dbReference>
<dbReference type="GO" id="GO:0004832">
    <property type="term" value="F:valine-tRNA ligase activity"/>
    <property type="evidence" value="ECO:0007669"/>
    <property type="project" value="UniProtKB-UniRule"/>
</dbReference>
<dbReference type="InterPro" id="IPR010978">
    <property type="entry name" value="tRNA-bd_arm"/>
</dbReference>
<feature type="domain" description="Valyl-tRNA synthetase tRNA-binding arm" evidence="15">
    <location>
        <begin position="821"/>
        <end position="885"/>
    </location>
</feature>
<evidence type="ECO:0000256" key="8">
    <source>
        <dbReference type="ARBA" id="ARBA00023054"/>
    </source>
</evidence>
<evidence type="ECO:0000256" key="7">
    <source>
        <dbReference type="ARBA" id="ARBA00022917"/>
    </source>
</evidence>
<comment type="domain">
    <text evidence="11">The C-terminal coiled-coil domain is crucial for aminoacylation activity.</text>
</comment>
<dbReference type="InterPro" id="IPR001412">
    <property type="entry name" value="aa-tRNA-synth_I_CS"/>
</dbReference>
<comment type="caution">
    <text evidence="16">The sequence shown here is derived from an EMBL/GenBank/DDBJ whole genome shotgun (WGS) entry which is preliminary data.</text>
</comment>
<evidence type="ECO:0000256" key="12">
    <source>
        <dbReference type="SAM" id="MobiDB-lite"/>
    </source>
</evidence>
<dbReference type="InterPro" id="IPR009080">
    <property type="entry name" value="tRNAsynth_Ia_anticodon-bd"/>
</dbReference>
<evidence type="ECO:0000256" key="3">
    <source>
        <dbReference type="ARBA" id="ARBA00022490"/>
    </source>
</evidence>
<dbReference type="InterPro" id="IPR037118">
    <property type="entry name" value="Val-tRNA_synth_C_sf"/>
</dbReference>